<evidence type="ECO:0000256" key="7">
    <source>
        <dbReference type="ARBA" id="ARBA00023306"/>
    </source>
</evidence>
<dbReference type="PIRSF" id="PIRSF005719">
    <property type="entry name" value="SMC"/>
    <property type="match status" value="1"/>
</dbReference>
<dbReference type="GO" id="GO:0005524">
    <property type="term" value="F:ATP binding"/>
    <property type="evidence" value="ECO:0007669"/>
    <property type="project" value="InterPro"/>
</dbReference>
<feature type="coiled-coil region" evidence="9">
    <location>
        <begin position="419"/>
        <end position="469"/>
    </location>
</feature>
<feature type="coiled-coil region" evidence="9">
    <location>
        <begin position="702"/>
        <end position="736"/>
    </location>
</feature>
<dbReference type="SUPFAM" id="SSF52540">
    <property type="entry name" value="P-loop containing nucleoside triphosphate hydrolases"/>
    <property type="match status" value="1"/>
</dbReference>
<accession>A0A061B5L2</accession>
<dbReference type="SMART" id="SM00968">
    <property type="entry name" value="SMC_hinge"/>
    <property type="match status" value="1"/>
</dbReference>
<dbReference type="PhylomeDB" id="A0A061B5L2"/>
<dbReference type="FunFam" id="3.40.50.300:FF:000370">
    <property type="entry name" value="Structural maintenance of chromosomes 3"/>
    <property type="match status" value="1"/>
</dbReference>
<dbReference type="InterPro" id="IPR036277">
    <property type="entry name" value="SMC_hinge_sf"/>
</dbReference>
<keyword evidence="3" id="KW-0132">Cell division</keyword>
<evidence type="ECO:0000256" key="9">
    <source>
        <dbReference type="SAM" id="Coils"/>
    </source>
</evidence>
<dbReference type="EMBL" id="LK052901">
    <property type="protein sequence ID" value="CDR45085.1"/>
    <property type="molecule type" value="Genomic_DNA"/>
</dbReference>
<evidence type="ECO:0000256" key="4">
    <source>
        <dbReference type="ARBA" id="ARBA00022776"/>
    </source>
</evidence>
<dbReference type="InterPro" id="IPR027417">
    <property type="entry name" value="P-loop_NTPase"/>
</dbReference>
<dbReference type="InterPro" id="IPR010935">
    <property type="entry name" value="SMC_hinge"/>
</dbReference>
<evidence type="ECO:0000256" key="8">
    <source>
        <dbReference type="PIRNR" id="PIRNR005719"/>
    </source>
</evidence>
<dbReference type="OrthoDB" id="431497at2759"/>
<comment type="subcellular location">
    <subcellularLocation>
        <location evidence="1 8">Nucleus</location>
    </subcellularLocation>
</comment>
<keyword evidence="6 8" id="KW-0539">Nucleus</keyword>
<keyword evidence="4" id="KW-0498">Mitosis</keyword>
<dbReference type="InterPro" id="IPR041741">
    <property type="entry name" value="SMC3_ABC_euk"/>
</dbReference>
<dbReference type="GO" id="GO:0005634">
    <property type="term" value="C:nucleus"/>
    <property type="evidence" value="ECO:0007669"/>
    <property type="project" value="UniProtKB-SubCell"/>
</dbReference>
<dbReference type="SUPFAM" id="SSF75553">
    <property type="entry name" value="Smc hinge domain"/>
    <property type="match status" value="1"/>
</dbReference>
<evidence type="ECO:0000256" key="10">
    <source>
        <dbReference type="SAM" id="MobiDB-lite"/>
    </source>
</evidence>
<dbReference type="GO" id="GO:0005694">
    <property type="term" value="C:chromosome"/>
    <property type="evidence" value="ECO:0007669"/>
    <property type="project" value="InterPro"/>
</dbReference>
<comment type="similarity">
    <text evidence="2">Belongs to the SMC family. SMC3 subfamily.</text>
</comment>
<dbReference type="GO" id="GO:0051301">
    <property type="term" value="P:cell division"/>
    <property type="evidence" value="ECO:0007669"/>
    <property type="project" value="UniProtKB-KW"/>
</dbReference>
<dbReference type="GO" id="GO:0051276">
    <property type="term" value="P:chromosome organization"/>
    <property type="evidence" value="ECO:0007669"/>
    <property type="project" value="InterPro"/>
</dbReference>
<feature type="coiled-coil region" evidence="9">
    <location>
        <begin position="781"/>
        <end position="808"/>
    </location>
</feature>
<feature type="coiled-coil region" evidence="9">
    <location>
        <begin position="843"/>
        <end position="905"/>
    </location>
</feature>
<feature type="region of interest" description="Disordered" evidence="10">
    <location>
        <begin position="1051"/>
        <end position="1073"/>
    </location>
</feature>
<dbReference type="InterPro" id="IPR003395">
    <property type="entry name" value="RecF/RecN/SMC_N"/>
</dbReference>
<dbReference type="Gene3D" id="3.40.50.300">
    <property type="entry name" value="P-loop containing nucleotide triphosphate hydrolases"/>
    <property type="match status" value="2"/>
</dbReference>
<dbReference type="GO" id="GO:0007059">
    <property type="term" value="P:chromosome segregation"/>
    <property type="evidence" value="ECO:0007669"/>
    <property type="project" value="UniProtKB-ARBA"/>
</dbReference>
<gene>
    <name evidence="12" type="ORF">CYFA0S_16e01904g</name>
</gene>
<evidence type="ECO:0000313" key="12">
    <source>
        <dbReference type="EMBL" id="CDR45085.1"/>
    </source>
</evidence>
<dbReference type="Pfam" id="PF02463">
    <property type="entry name" value="SMC_N"/>
    <property type="match status" value="1"/>
</dbReference>
<dbReference type="VEuPathDB" id="FungiDB:BON22_1370"/>
<dbReference type="CDD" id="cd03272">
    <property type="entry name" value="ABC_SMC3_euk"/>
    <property type="match status" value="1"/>
</dbReference>
<dbReference type="Pfam" id="PF06470">
    <property type="entry name" value="SMC_hinge"/>
    <property type="match status" value="1"/>
</dbReference>
<organism evidence="12">
    <name type="scientific">Cyberlindnera fabianii</name>
    <name type="common">Yeast</name>
    <name type="synonym">Hansenula fabianii</name>
    <dbReference type="NCBI Taxonomy" id="36022"/>
    <lineage>
        <taxon>Eukaryota</taxon>
        <taxon>Fungi</taxon>
        <taxon>Dikarya</taxon>
        <taxon>Ascomycota</taxon>
        <taxon>Saccharomycotina</taxon>
        <taxon>Saccharomycetes</taxon>
        <taxon>Phaffomycetales</taxon>
        <taxon>Phaffomycetaceae</taxon>
        <taxon>Cyberlindnera</taxon>
    </lineage>
</organism>
<proteinExistence type="inferred from homology"/>
<evidence type="ECO:0000256" key="5">
    <source>
        <dbReference type="ARBA" id="ARBA00023054"/>
    </source>
</evidence>
<protein>
    <recommendedName>
        <fullName evidence="8">Structural maintenance of chromosomes protein</fullName>
    </recommendedName>
</protein>
<sequence>MHIKKIVIQGFKTYKNTTVIDDLSPGHNVVVGRNGSGKSNFFAAIRFVLSDQYTRMSKEERQGLIHEGSGSVLSAYVEIIFDNSDGRFPTGRPEVVIRRTIGLKKDDFSLDGKSSTRVDVMQLLESAGFSKSNPYYIVPQGRITSLTNAKDSERLNLLKEVAGAQVFENKLRESQKEMTKTKNQRDKIDEMLVFIEDRLSDLNSEKDELKDFQDLERDKKIYEYKLYDHELNGITTAIEEIESDYQNATENAERFIENMEKGETAVAELTKSIDTIESELKLLKIDRQQNVSIVDEISKTLYDKKATLSELRENLETQQETIKTSEKAFQKLEKERAENERLTSLKKPNVDKLRATQKDLETQISTLKTKQNLLYSKQGRYSKFNSKKERDTWIKSQIKGHQSEKNDKLSETQANKNQLQTYTEELSSLSGKLNQLEQLMNGPQIQGEIEKLEQQIASVKAEMTAENDNRKTIWRETGRCENIVASLKGDLTKAERDVATTMDRQLNNGLQAVERIKKSLGLTGVYGTLGELIDVNSKYRTAVEVIAGNQLFQVVVDNDETASALMNELIRQKAGRVTFMPLNRLKPKQHTYPDTQDCVPLIKKIAYPQDIEKAVLQVFGKTIVTMDLARGYELSKEFNLSAITLDGDKAEKKGLLTGGYVDNKKSRIEAMKLKKIKLAELKDKEAEFLRLKMEDDKKGQQIVKLNDELSKLHTQMDKVITQKKELRLKYSNLLAEKFKIEDYISILQDQITDAETFISTIDTKIHDLEGELGTEFQEGLAQTQKEELQTINKKLSQLESLLSSTMDQLYVEESELRELEIELSESIIPRLHEIMKRTKSKSDADFDQEIQKLTEEVENLNEQHSEATIAADSNTATIDAKTRELRDLKENLEKINTQQKKLIRSFENFQKNSERSMAKRQVLLKRRDESQAKIRQLGTLPDAAFDENYDFDRDVLLKRLNEVTDGLEKFSHVNRKALEQFLNFTKQRDSLVERRKELDNSEESIVDLMKHLSERKNEAIDKTFSEVASAFTDVFEKLVPKGTGRLIMQKKTGDSQAAGGDEDDEVMNDEQADEEGIENYSGVSIQVSFNSKSDEQQRIEQLSGGQKSLCAIALILAIQKSDPAPFYLFDEIDANLDTQYRTAVANMIHELSANAQFICTTFRPEMLQVANKFFGVSFNNKISSVSEIDQSFALGFVEGEQKRA</sequence>
<evidence type="ECO:0000256" key="6">
    <source>
        <dbReference type="ARBA" id="ARBA00023242"/>
    </source>
</evidence>
<feature type="coiled-coil region" evidence="9">
    <location>
        <begin position="231"/>
        <end position="370"/>
    </location>
</feature>
<evidence type="ECO:0000259" key="11">
    <source>
        <dbReference type="SMART" id="SM00968"/>
    </source>
</evidence>
<dbReference type="SUPFAM" id="SSF90257">
    <property type="entry name" value="Myosin rod fragments"/>
    <property type="match status" value="1"/>
</dbReference>
<dbReference type="Gene3D" id="3.30.70.1620">
    <property type="match status" value="1"/>
</dbReference>
<dbReference type="Gene3D" id="1.20.1060.20">
    <property type="match status" value="1"/>
</dbReference>
<feature type="coiled-coil region" evidence="9">
    <location>
        <begin position="164"/>
        <end position="191"/>
    </location>
</feature>
<dbReference type="PANTHER" id="PTHR43977">
    <property type="entry name" value="STRUCTURAL MAINTENANCE OF CHROMOSOMES PROTEIN 3"/>
    <property type="match status" value="1"/>
</dbReference>
<feature type="domain" description="SMC hinge" evidence="11">
    <location>
        <begin position="523"/>
        <end position="635"/>
    </location>
</feature>
<evidence type="ECO:0000256" key="3">
    <source>
        <dbReference type="ARBA" id="ARBA00022618"/>
    </source>
</evidence>
<keyword evidence="5 9" id="KW-0175">Coiled coil</keyword>
<name>A0A061B5L2_CYBFA</name>
<dbReference type="AlphaFoldDB" id="A0A061B5L2"/>
<evidence type="ECO:0000256" key="2">
    <source>
        <dbReference type="ARBA" id="ARBA00005917"/>
    </source>
</evidence>
<dbReference type="FunFam" id="3.40.50.300:FF:000424">
    <property type="entry name" value="Structural maintenance of chromosomes 3"/>
    <property type="match status" value="1"/>
</dbReference>
<evidence type="ECO:0000256" key="1">
    <source>
        <dbReference type="ARBA" id="ARBA00004123"/>
    </source>
</evidence>
<dbReference type="InterPro" id="IPR024704">
    <property type="entry name" value="SMC"/>
</dbReference>
<dbReference type="GO" id="GO:0016887">
    <property type="term" value="F:ATP hydrolysis activity"/>
    <property type="evidence" value="ECO:0007669"/>
    <property type="project" value="InterPro"/>
</dbReference>
<keyword evidence="7" id="KW-0131">Cell cycle</keyword>
<feature type="compositionally biased region" description="Acidic residues" evidence="10">
    <location>
        <begin position="1060"/>
        <end position="1073"/>
    </location>
</feature>
<reference evidence="12" key="1">
    <citation type="journal article" date="2014" name="Genome Announc.">
        <title>Genome sequence of the yeast Cyberlindnera fabianii (Hansenula fabianii).</title>
        <authorList>
            <person name="Freel K.C."/>
            <person name="Sarilar V."/>
            <person name="Neuveglise C."/>
            <person name="Devillers H."/>
            <person name="Friedrich A."/>
            <person name="Schacherer J."/>
        </authorList>
    </citation>
    <scope>NUCLEOTIDE SEQUENCE</scope>
    <source>
        <strain evidence="12">YJS4271</strain>
    </source>
</reference>